<dbReference type="GeneID" id="62680779"/>
<dbReference type="EMBL" id="MN317029">
    <property type="protein sequence ID" value="QFG04432.1"/>
    <property type="molecule type" value="Genomic_DNA"/>
</dbReference>
<proteinExistence type="predicted"/>
<protein>
    <submittedName>
        <fullName evidence="1">Uncharacterized protein</fullName>
    </submittedName>
</protein>
<dbReference type="RefSeq" id="YP_009998197.1">
    <property type="nucleotide sequence ID" value="NC_052984.1"/>
</dbReference>
<keyword evidence="2" id="KW-1185">Reference proteome</keyword>
<accession>A0A5J6T5J6</accession>
<reference evidence="1 2" key="1">
    <citation type="submission" date="2019-08" db="EMBL/GenBank/DDBJ databases">
        <authorList>
            <person name="Zhang R."/>
        </authorList>
    </citation>
    <scope>NUCLEOTIDE SEQUENCE [LARGE SCALE GENOMIC DNA]</scope>
</reference>
<dbReference type="Proteomes" id="UP000326305">
    <property type="component" value="Segment"/>
</dbReference>
<sequence length="81" mass="9117">MARSKSEWAGVADKLKAMAVGDAFFLPFRQTREVLNLHNIARRAGLAISLKYVELDEIEMKPGVRVTKVEPKEFDQGTPSR</sequence>
<name>A0A5J6T5J6_9CAUD</name>
<evidence type="ECO:0000313" key="1">
    <source>
        <dbReference type="EMBL" id="QFG04432.1"/>
    </source>
</evidence>
<dbReference type="KEGG" id="vg:62680779"/>
<organism evidence="1 2">
    <name type="scientific">Aeromonas phage vB_AhyS-A18P4</name>
    <dbReference type="NCBI Taxonomy" id="2608321"/>
    <lineage>
        <taxon>Viruses</taxon>
        <taxon>Duplodnaviria</taxon>
        <taxon>Heunggongvirae</taxon>
        <taxon>Uroviricota</taxon>
        <taxon>Caudoviricetes</taxon>
        <taxon>Casjensviridae</taxon>
        <taxon>Sharonstreetvirus</taxon>
        <taxon>Sharonstreetvirus A18P4</taxon>
    </lineage>
</organism>
<evidence type="ECO:0000313" key="2">
    <source>
        <dbReference type="Proteomes" id="UP000326305"/>
    </source>
</evidence>